<dbReference type="WBParaSite" id="sdigi.contig1172.g10250.t1">
    <property type="protein sequence ID" value="sdigi.contig1172.g10250.t1"/>
    <property type="gene ID" value="sdigi.contig1172.g10250"/>
</dbReference>
<dbReference type="Gene3D" id="1.10.510.10">
    <property type="entry name" value="Transferase(Phosphotransferase) domain 1"/>
    <property type="match status" value="1"/>
</dbReference>
<accession>A0A915PHU2</accession>
<reference evidence="2" key="1">
    <citation type="submission" date="2022-11" db="UniProtKB">
        <authorList>
            <consortium name="WormBaseParasite"/>
        </authorList>
    </citation>
    <scope>IDENTIFICATION</scope>
</reference>
<evidence type="ECO:0000313" key="2">
    <source>
        <dbReference type="WBParaSite" id="sdigi.contig1172.g10250.t1"/>
    </source>
</evidence>
<dbReference type="AlphaFoldDB" id="A0A915PHU2"/>
<organism evidence="1 2">
    <name type="scientific">Setaria digitata</name>
    <dbReference type="NCBI Taxonomy" id="48799"/>
    <lineage>
        <taxon>Eukaryota</taxon>
        <taxon>Metazoa</taxon>
        <taxon>Ecdysozoa</taxon>
        <taxon>Nematoda</taxon>
        <taxon>Chromadorea</taxon>
        <taxon>Rhabditida</taxon>
        <taxon>Spirurina</taxon>
        <taxon>Spiruromorpha</taxon>
        <taxon>Filarioidea</taxon>
        <taxon>Setariidae</taxon>
        <taxon>Setaria</taxon>
    </lineage>
</organism>
<sequence length="162" mass="18676">MFTKMDGTFRKPRSYAGFRGTPRYVSLTVHLRRETGPRDDLIGWFYSMIELVNGNLPWSNLTAMKDIENAKKNETLEKLCKNQPTTTLQFAKYITALNTTIIPNYEEIYTMFKTNVGKLSVNSMLSEKKGCPYKGLNLAKQERMNFVKCKSTELNQIKIDLV</sequence>
<keyword evidence="1" id="KW-1185">Reference proteome</keyword>
<dbReference type="InterPro" id="IPR011009">
    <property type="entry name" value="Kinase-like_dom_sf"/>
</dbReference>
<dbReference type="InterPro" id="IPR050235">
    <property type="entry name" value="CK1_Ser-Thr_kinase"/>
</dbReference>
<dbReference type="PANTHER" id="PTHR11909">
    <property type="entry name" value="CASEIN KINASE-RELATED"/>
    <property type="match status" value="1"/>
</dbReference>
<name>A0A915PHU2_9BILA</name>
<dbReference type="SUPFAM" id="SSF56112">
    <property type="entry name" value="Protein kinase-like (PK-like)"/>
    <property type="match status" value="1"/>
</dbReference>
<proteinExistence type="predicted"/>
<protein>
    <submittedName>
        <fullName evidence="2">Protein kinase domain-containing protein</fullName>
    </submittedName>
</protein>
<dbReference type="Proteomes" id="UP000887581">
    <property type="component" value="Unplaced"/>
</dbReference>
<evidence type="ECO:0000313" key="1">
    <source>
        <dbReference type="Proteomes" id="UP000887581"/>
    </source>
</evidence>